<name>A0ABU5IDZ8_9BURK</name>
<proteinExistence type="predicted"/>
<protein>
    <submittedName>
        <fullName evidence="1">Uncharacterized protein</fullName>
    </submittedName>
</protein>
<dbReference type="EMBL" id="JAXOJX010000012">
    <property type="protein sequence ID" value="MDZ5456885.1"/>
    <property type="molecule type" value="Genomic_DNA"/>
</dbReference>
<dbReference type="RefSeq" id="WP_322465320.1">
    <property type="nucleotide sequence ID" value="NZ_JAXOJX010000012.1"/>
</dbReference>
<evidence type="ECO:0000313" key="2">
    <source>
        <dbReference type="Proteomes" id="UP001293718"/>
    </source>
</evidence>
<dbReference type="Proteomes" id="UP001293718">
    <property type="component" value="Unassembled WGS sequence"/>
</dbReference>
<organism evidence="1 2">
    <name type="scientific">Azohydromonas lata</name>
    <dbReference type="NCBI Taxonomy" id="45677"/>
    <lineage>
        <taxon>Bacteria</taxon>
        <taxon>Pseudomonadati</taxon>
        <taxon>Pseudomonadota</taxon>
        <taxon>Betaproteobacteria</taxon>
        <taxon>Burkholderiales</taxon>
        <taxon>Sphaerotilaceae</taxon>
        <taxon>Azohydromonas</taxon>
    </lineage>
</organism>
<sequence length="54" mass="5882">MPVLLDGRVAYSLGVGLTTEKFDALFTAQRLPPNWIVGIVDEAGKLSNPRAARR</sequence>
<gene>
    <name evidence="1" type="ORF">SM757_09915</name>
</gene>
<comment type="caution">
    <text evidence="1">The sequence shown here is derived from an EMBL/GenBank/DDBJ whole genome shotgun (WGS) entry which is preliminary data.</text>
</comment>
<keyword evidence="2" id="KW-1185">Reference proteome</keyword>
<reference evidence="1 2" key="1">
    <citation type="submission" date="2023-11" db="EMBL/GenBank/DDBJ databases">
        <title>Draft genome of Azohydromonas lata strain H1 (DSM1123), a polyhydroxyalkanoate producer.</title>
        <authorList>
            <person name="Traversa D."/>
            <person name="D'Addabbo P."/>
            <person name="Pazzani C."/>
            <person name="Manzari C."/>
            <person name="Chiara M."/>
            <person name="Scrascia M."/>
        </authorList>
    </citation>
    <scope>NUCLEOTIDE SEQUENCE [LARGE SCALE GENOMIC DNA]</scope>
    <source>
        <strain evidence="1 2">H1</strain>
    </source>
</reference>
<accession>A0ABU5IDZ8</accession>
<evidence type="ECO:0000313" key="1">
    <source>
        <dbReference type="EMBL" id="MDZ5456885.1"/>
    </source>
</evidence>